<dbReference type="Pfam" id="PF17820">
    <property type="entry name" value="PDZ_6"/>
    <property type="match status" value="1"/>
</dbReference>
<dbReference type="Pfam" id="PF13650">
    <property type="entry name" value="Asp_protease_2"/>
    <property type="match status" value="1"/>
</dbReference>
<gene>
    <name evidence="3" type="ORF">BC962_2949</name>
</gene>
<dbReference type="CDD" id="cd05483">
    <property type="entry name" value="retropepsin_like_bacteria"/>
    <property type="match status" value="1"/>
</dbReference>
<dbReference type="InterPro" id="IPR001995">
    <property type="entry name" value="Peptidase_A2_cat"/>
</dbReference>
<dbReference type="InterPro" id="IPR034122">
    <property type="entry name" value="Retropepsin-like_bacterial"/>
</dbReference>
<evidence type="ECO:0000313" key="3">
    <source>
        <dbReference type="EMBL" id="RKS43393.1"/>
    </source>
</evidence>
<dbReference type="SUPFAM" id="SSF50630">
    <property type="entry name" value="Acid proteases"/>
    <property type="match status" value="1"/>
</dbReference>
<comment type="caution">
    <text evidence="3">The sequence shown here is derived from an EMBL/GenBank/DDBJ whole genome shotgun (WGS) entry which is preliminary data.</text>
</comment>
<dbReference type="GO" id="GO:0006508">
    <property type="term" value="P:proteolysis"/>
    <property type="evidence" value="ECO:0007669"/>
    <property type="project" value="UniProtKB-KW"/>
</dbReference>
<accession>A0A495NZ23</accession>
<dbReference type="EMBL" id="RBLG01000005">
    <property type="protein sequence ID" value="RKS43393.1"/>
    <property type="molecule type" value="Genomic_DNA"/>
</dbReference>
<dbReference type="PROSITE" id="PS00141">
    <property type="entry name" value="ASP_PROTEASE"/>
    <property type="match status" value="1"/>
</dbReference>
<feature type="domain" description="Peptidase A2" evidence="2">
    <location>
        <begin position="55"/>
        <end position="91"/>
    </location>
</feature>
<dbReference type="GO" id="GO:0004190">
    <property type="term" value="F:aspartic-type endopeptidase activity"/>
    <property type="evidence" value="ECO:0007669"/>
    <property type="project" value="InterPro"/>
</dbReference>
<keyword evidence="1" id="KW-0378">Hydrolase</keyword>
<dbReference type="InterPro" id="IPR041489">
    <property type="entry name" value="PDZ_6"/>
</dbReference>
<name>A0A495NZ23_9FLAO</name>
<protein>
    <submittedName>
        <fullName evidence="3">Aspartyl protease</fullName>
    </submittedName>
</protein>
<dbReference type="AlphaFoldDB" id="A0A495NZ23"/>
<evidence type="ECO:0000259" key="2">
    <source>
        <dbReference type="PROSITE" id="PS50175"/>
    </source>
</evidence>
<dbReference type="Gene3D" id="2.30.42.10">
    <property type="match status" value="1"/>
</dbReference>
<dbReference type="InterPro" id="IPR001969">
    <property type="entry name" value="Aspartic_peptidase_AS"/>
</dbReference>
<dbReference type="RefSeq" id="WP_121346738.1">
    <property type="nucleotide sequence ID" value="NZ_RBLG01000005.1"/>
</dbReference>
<dbReference type="InterPro" id="IPR036034">
    <property type="entry name" value="PDZ_sf"/>
</dbReference>
<evidence type="ECO:0000256" key="1">
    <source>
        <dbReference type="ARBA" id="ARBA00022801"/>
    </source>
</evidence>
<organism evidence="3 4">
    <name type="scientific">Gillisia mitskevichiae</name>
    <dbReference type="NCBI Taxonomy" id="270921"/>
    <lineage>
        <taxon>Bacteria</taxon>
        <taxon>Pseudomonadati</taxon>
        <taxon>Bacteroidota</taxon>
        <taxon>Flavobacteriia</taxon>
        <taxon>Flavobacteriales</taxon>
        <taxon>Flavobacteriaceae</taxon>
        <taxon>Gillisia</taxon>
    </lineage>
</organism>
<dbReference type="PROSITE" id="PS50175">
    <property type="entry name" value="ASP_PROT_RETROV"/>
    <property type="match status" value="1"/>
</dbReference>
<dbReference type="Proteomes" id="UP000276282">
    <property type="component" value="Unassembled WGS sequence"/>
</dbReference>
<keyword evidence="4" id="KW-1185">Reference proteome</keyword>
<reference evidence="3 4" key="1">
    <citation type="submission" date="2018-10" db="EMBL/GenBank/DDBJ databases">
        <title>Genomic Encyclopedia of Archaeal and Bacterial Type Strains, Phase II (KMG-II): from individual species to whole genera.</title>
        <authorList>
            <person name="Goeker M."/>
        </authorList>
    </citation>
    <scope>NUCLEOTIDE SEQUENCE [LARGE SCALE GENOMIC DNA]</scope>
    <source>
        <strain evidence="3 4">DSM 19839</strain>
    </source>
</reference>
<keyword evidence="3" id="KW-0645">Protease</keyword>
<dbReference type="InterPro" id="IPR021109">
    <property type="entry name" value="Peptidase_aspartic_dom_sf"/>
</dbReference>
<dbReference type="Gene3D" id="2.40.70.10">
    <property type="entry name" value="Acid Proteases"/>
    <property type="match status" value="2"/>
</dbReference>
<proteinExistence type="predicted"/>
<dbReference type="SUPFAM" id="SSF50156">
    <property type="entry name" value="PDZ domain-like"/>
    <property type="match status" value="1"/>
</dbReference>
<evidence type="ECO:0000313" key="4">
    <source>
        <dbReference type="Proteomes" id="UP000276282"/>
    </source>
</evidence>
<dbReference type="OrthoDB" id="3521766at2"/>
<sequence length="444" mass="50331">MAYPIYILIVFLCFSSISIAQGVFSIDGDKNKFDLTFQSVNDLVVIPVEINGVELTFLLDTGVDSSIIFSLEDKDSLDVKNVSDITLRGWGEGEAITAIKSTGNNVRIGNASHSNFTVYIVYDHQISLSNRLGLPIHGIIGYDFFKDFVVEFDYIKERLTAYKSDSYVYDRCKRCDDFDLIFHKNKPYIKVLVNIDNDDLLPMDLLIDSGSGDALWIFEAPDLGIKIPAENFEDFLGFGMGGSVYGKRARLNNLKLGKFQLKEITASFPDTLYFEGVTTYESRNGSLGSQVLKRFYSTFDYNNKRLRLKPNKNFSDTFEYDMSGIVLAHEGFTVVKDFENNDSAVFSESENDFKGVVVYKSYSKVKFKLAPQYVIAELRPNSPAALAGLKIGDLVETINRKPAHRYELSEINKMFSSEEGRTMRLKINRNGEILNIRFKLKRIL</sequence>